<proteinExistence type="predicted"/>
<accession>A0A9E7CZE1</accession>
<keyword evidence="2" id="KW-1185">Reference proteome</keyword>
<organism evidence="1 2">
    <name type="scientific">Alicyclobacillus acidoterrestris (strain ATCC 49025 / DSM 3922 / CIP 106132 / NCIMB 13137 / GD3B)</name>
    <dbReference type="NCBI Taxonomy" id="1356854"/>
    <lineage>
        <taxon>Bacteria</taxon>
        <taxon>Bacillati</taxon>
        <taxon>Bacillota</taxon>
        <taxon>Bacilli</taxon>
        <taxon>Bacillales</taxon>
        <taxon>Alicyclobacillaceae</taxon>
        <taxon>Alicyclobacillus</taxon>
    </lineage>
</organism>
<accession>T0BQ46</accession>
<reference evidence="2" key="1">
    <citation type="journal article" date="2022" name="G3 (Bethesda)">
        <title>Unveiling the complete genome sequence of Alicyclobacillus acidoterrestris DSM 3922T, a taint-producing strain.</title>
        <authorList>
            <person name="Leonardo I.C."/>
            <person name="Barreto Crespo M.T."/>
            <person name="Gaspar F.B."/>
        </authorList>
    </citation>
    <scope>NUCLEOTIDE SEQUENCE [LARGE SCALE GENOMIC DNA]</scope>
    <source>
        <strain evidence="2">DSM 3922</strain>
    </source>
</reference>
<name>T0BQ46_ALIAG</name>
<dbReference type="STRING" id="1356854.N007_13885"/>
<protein>
    <submittedName>
        <fullName evidence="1">Uncharacterized protein</fullName>
    </submittedName>
</protein>
<gene>
    <name evidence="1" type="ORF">K1I37_06275</name>
</gene>
<dbReference type="KEGG" id="aaco:K1I37_06275"/>
<dbReference type="EMBL" id="CP080467">
    <property type="protein sequence ID" value="UNO50091.1"/>
    <property type="molecule type" value="Genomic_DNA"/>
</dbReference>
<dbReference type="RefSeq" id="WP_021297935.1">
    <property type="nucleotide sequence ID" value="NZ_AURB01000165.1"/>
</dbReference>
<dbReference type="AlphaFoldDB" id="T0BQ46"/>
<sequence length="108" mass="12634">MSRHERKSSRHNRVTLFTDDGNEIRGTLDRLFDDVVRLRNVTVRKNGKRRLRTSTLYVVLDKIDSFQRTKLREHHHCEDDCEPHCNPCEDGEIRDEVGVFASAAEDIV</sequence>
<evidence type="ECO:0000313" key="1">
    <source>
        <dbReference type="EMBL" id="UNO50091.1"/>
    </source>
</evidence>
<dbReference type="Proteomes" id="UP000829401">
    <property type="component" value="Chromosome"/>
</dbReference>
<evidence type="ECO:0000313" key="2">
    <source>
        <dbReference type="Proteomes" id="UP000829401"/>
    </source>
</evidence>